<gene>
    <name evidence="2" type="ORF">IFR04_003432</name>
</gene>
<keyword evidence="3" id="KW-1185">Reference proteome</keyword>
<comment type="caution">
    <text evidence="2">The sequence shown here is derived from an EMBL/GenBank/DDBJ whole genome shotgun (WGS) entry which is preliminary data.</text>
</comment>
<name>A0A8H7WEP9_9HELO</name>
<evidence type="ECO:0000313" key="3">
    <source>
        <dbReference type="Proteomes" id="UP000664132"/>
    </source>
</evidence>
<organism evidence="2 3">
    <name type="scientific">Cadophora malorum</name>
    <dbReference type="NCBI Taxonomy" id="108018"/>
    <lineage>
        <taxon>Eukaryota</taxon>
        <taxon>Fungi</taxon>
        <taxon>Dikarya</taxon>
        <taxon>Ascomycota</taxon>
        <taxon>Pezizomycotina</taxon>
        <taxon>Leotiomycetes</taxon>
        <taxon>Helotiales</taxon>
        <taxon>Ploettnerulaceae</taxon>
        <taxon>Cadophora</taxon>
    </lineage>
</organism>
<feature type="region of interest" description="Disordered" evidence="1">
    <location>
        <begin position="479"/>
        <end position="520"/>
    </location>
</feature>
<feature type="compositionally biased region" description="Gly residues" evidence="1">
    <location>
        <begin position="430"/>
        <end position="440"/>
    </location>
</feature>
<accession>A0A8H7WEP9</accession>
<proteinExistence type="predicted"/>
<evidence type="ECO:0000256" key="1">
    <source>
        <dbReference type="SAM" id="MobiDB-lite"/>
    </source>
</evidence>
<protein>
    <submittedName>
        <fullName evidence="2">Uncharacterized protein</fullName>
    </submittedName>
</protein>
<evidence type="ECO:0000313" key="2">
    <source>
        <dbReference type="EMBL" id="KAG4423465.1"/>
    </source>
</evidence>
<dbReference type="EMBL" id="JAFJYH010000034">
    <property type="protein sequence ID" value="KAG4423465.1"/>
    <property type="molecule type" value="Genomic_DNA"/>
</dbReference>
<feature type="region of interest" description="Disordered" evidence="1">
    <location>
        <begin position="1"/>
        <end position="21"/>
    </location>
</feature>
<dbReference type="AlphaFoldDB" id="A0A8H7WEP9"/>
<reference evidence="2" key="1">
    <citation type="submission" date="2021-02" db="EMBL/GenBank/DDBJ databases">
        <title>Genome sequence Cadophora malorum strain M34.</title>
        <authorList>
            <person name="Stefanovic E."/>
            <person name="Vu D."/>
            <person name="Scully C."/>
            <person name="Dijksterhuis J."/>
            <person name="Roader J."/>
            <person name="Houbraken J."/>
        </authorList>
    </citation>
    <scope>NUCLEOTIDE SEQUENCE</scope>
    <source>
        <strain evidence="2">M34</strain>
    </source>
</reference>
<feature type="compositionally biased region" description="Low complexity" evidence="1">
    <location>
        <begin position="483"/>
        <end position="507"/>
    </location>
</feature>
<feature type="region of interest" description="Disordered" evidence="1">
    <location>
        <begin position="430"/>
        <end position="467"/>
    </location>
</feature>
<sequence length="633" mass="71210">MAEEHDTGVDQAGDDRDDDPSRLDPYRMFCYDPHFSPDGRLVSRSLMTVSEVEAFYRYFCLRFRYMREWPKRCVRGGIPEDQIPRRPPIPRFEDISEFLDRRRARRLPELGLQLLLYAFWREVVELWYKWAGDERDSEVTQMGRGESYRPNLHDEKEREHHPLTVITLAETDPQDADLGREPLRDTTGEQDLALLHAIDLPYEPEPHQETDLLFEQDLPCVQEVHLGGSLLAETTVELEHHQEEKRGEDLDLHLSVTVLCSAPDHHFDDHHQLVLVVDFDNALEVQIEEMTAEMTEEMIEEMIEEMTVYLLDQALQIGDVDHPHHLQEELLEILLDDPLHQFIQNASTLHKLQLEIRDHVHHLSESAPLQPNLPIEKEILLGQHLENARLLVLGNRIFTAPVQSSIGNHTNHSAPIAPPAGPRGYVPPVGRGGYRGGRGSFGSDRSTRPDTSSWGAAPPQRRTPEVAPRVTAPIAQTRPIQTPSPVSATTPSAPAIPTGPAAIPTGPRAGVPSRPPVLQHSSSVYSRNASISAANNGPRSHPALHGMPQIIPGGRIDSTATGMTPEITAHMKKLEEEEEILRSKLYSKEETLRQSLKQWDKLSRESAAMSLRTELSERHVRQLAGEGVGGAAF</sequence>
<feature type="region of interest" description="Disordered" evidence="1">
    <location>
        <begin position="139"/>
        <end position="159"/>
    </location>
</feature>
<dbReference type="OrthoDB" id="5424692at2759"/>
<dbReference type="Proteomes" id="UP000664132">
    <property type="component" value="Unassembled WGS sequence"/>
</dbReference>